<evidence type="ECO:0008006" key="4">
    <source>
        <dbReference type="Google" id="ProtNLM"/>
    </source>
</evidence>
<evidence type="ECO:0000313" key="2">
    <source>
        <dbReference type="EMBL" id="RDL36539.1"/>
    </source>
</evidence>
<dbReference type="GO" id="GO:0004801">
    <property type="term" value="F:transaldolase activity"/>
    <property type="evidence" value="ECO:0007669"/>
    <property type="project" value="TreeGrafter"/>
</dbReference>
<dbReference type="Proteomes" id="UP000254866">
    <property type="component" value="Unassembled WGS sequence"/>
</dbReference>
<keyword evidence="3" id="KW-1185">Reference proteome</keyword>
<dbReference type="InterPro" id="IPR013785">
    <property type="entry name" value="Aldolase_TIM"/>
</dbReference>
<dbReference type="GO" id="GO:0005975">
    <property type="term" value="P:carbohydrate metabolic process"/>
    <property type="evidence" value="ECO:0007669"/>
    <property type="project" value="InterPro"/>
</dbReference>
<keyword evidence="1" id="KW-0704">Schiff base</keyword>
<dbReference type="SUPFAM" id="SSF51569">
    <property type="entry name" value="Aldolase"/>
    <property type="match status" value="1"/>
</dbReference>
<reference evidence="2 3" key="1">
    <citation type="journal article" date="2018" name="IMA Fungus">
        <title>IMA Genome-F 9: Draft genome sequence of Annulohypoxylon stygium, Aspergillus mulundensis, Berkeleyomyces basicola (syn. Thielaviopsis basicola), Ceratocystis smalleyi, two Cercospora beticola strains, Coleophoma cylindrospora, Fusarium fracticaudum, Phialophora cf. hyalina, and Morchella septimelata.</title>
        <authorList>
            <person name="Wingfield B.D."/>
            <person name="Bills G.F."/>
            <person name="Dong Y."/>
            <person name="Huang W."/>
            <person name="Nel W.J."/>
            <person name="Swalarsk-Parry B.S."/>
            <person name="Vaghefi N."/>
            <person name="Wilken P.M."/>
            <person name="An Z."/>
            <person name="de Beer Z.W."/>
            <person name="De Vos L."/>
            <person name="Chen L."/>
            <person name="Duong T.A."/>
            <person name="Gao Y."/>
            <person name="Hammerbacher A."/>
            <person name="Kikkert J.R."/>
            <person name="Li Y."/>
            <person name="Li H."/>
            <person name="Li K."/>
            <person name="Li Q."/>
            <person name="Liu X."/>
            <person name="Ma X."/>
            <person name="Naidoo K."/>
            <person name="Pethybridge S.J."/>
            <person name="Sun J."/>
            <person name="Steenkamp E.T."/>
            <person name="van der Nest M.A."/>
            <person name="van Wyk S."/>
            <person name="Wingfield M.J."/>
            <person name="Xiong C."/>
            <person name="Yue Q."/>
            <person name="Zhang X."/>
        </authorList>
    </citation>
    <scope>NUCLEOTIDE SEQUENCE [LARGE SCALE GENOMIC DNA]</scope>
    <source>
        <strain evidence="2 3">BP 5553</strain>
    </source>
</reference>
<evidence type="ECO:0000313" key="3">
    <source>
        <dbReference type="Proteomes" id="UP000254866"/>
    </source>
</evidence>
<dbReference type="Gene3D" id="3.20.20.70">
    <property type="entry name" value="Aldolase class I"/>
    <property type="match status" value="1"/>
</dbReference>
<dbReference type="EMBL" id="NPIC01000004">
    <property type="protein sequence ID" value="RDL36539.1"/>
    <property type="molecule type" value="Genomic_DNA"/>
</dbReference>
<dbReference type="RefSeq" id="XP_031869195.1">
    <property type="nucleotide sequence ID" value="XM_032014514.1"/>
</dbReference>
<dbReference type="InterPro" id="IPR001585">
    <property type="entry name" value="TAL/FSA"/>
</dbReference>
<dbReference type="GeneID" id="43598740"/>
<proteinExistence type="predicted"/>
<name>A0A370TLZ7_9HELO</name>
<dbReference type="PANTHER" id="PTHR10683:SF34">
    <property type="entry name" value="TRANSALDOLASE"/>
    <property type="match status" value="1"/>
</dbReference>
<dbReference type="OrthoDB" id="1711136at2759"/>
<dbReference type="AlphaFoldDB" id="A0A370TLZ7"/>
<dbReference type="STRING" id="2656787.A0A370TLZ7"/>
<sequence>MAQTPLQLLQSRTSVACATIDLEVPKTVGSFVDCTSDQVIAYLELHKPEHKKTIREAVSFASSKEIVTLYPTVPREELVVEIITNPHFCYDTAATVDNARSKLGYTLHGDPWWLIFVGIVHVSEILNPDVDTKRICINIPSTWEGLQACRILEPTRITTLATAVFTLEQASLAGEVGCHYIAPYVNELVVHFDPESFDDEKSLDFSVAAQRYYKENNIVTQVLAASLTSVYEIMALAGVNHITVAPVLAQELAAAPVTSLDLKSIFDFREFKGPLRWLPRSLPRFADDHNAFLSSNTLKLANEGQSRLANAIEIFRGFQDKLTHMMKIEMAEMGMEKGI</sequence>
<dbReference type="GO" id="GO:0009052">
    <property type="term" value="P:pentose-phosphate shunt, non-oxidative branch"/>
    <property type="evidence" value="ECO:0007669"/>
    <property type="project" value="TreeGrafter"/>
</dbReference>
<organism evidence="2 3">
    <name type="scientific">Venustampulla echinocandica</name>
    <dbReference type="NCBI Taxonomy" id="2656787"/>
    <lineage>
        <taxon>Eukaryota</taxon>
        <taxon>Fungi</taxon>
        <taxon>Dikarya</taxon>
        <taxon>Ascomycota</taxon>
        <taxon>Pezizomycotina</taxon>
        <taxon>Leotiomycetes</taxon>
        <taxon>Helotiales</taxon>
        <taxon>Pleuroascaceae</taxon>
        <taxon>Venustampulla</taxon>
    </lineage>
</organism>
<dbReference type="PANTHER" id="PTHR10683">
    <property type="entry name" value="TRANSALDOLASE"/>
    <property type="match status" value="1"/>
</dbReference>
<gene>
    <name evidence="2" type="ORF">BP5553_05891</name>
</gene>
<evidence type="ECO:0000256" key="1">
    <source>
        <dbReference type="ARBA" id="ARBA00023270"/>
    </source>
</evidence>
<dbReference type="Pfam" id="PF00923">
    <property type="entry name" value="TAL_FSA"/>
    <property type="match status" value="1"/>
</dbReference>
<accession>A0A370TLZ7</accession>
<protein>
    <recommendedName>
        <fullName evidence="4">Transaldolase</fullName>
    </recommendedName>
</protein>
<comment type="caution">
    <text evidence="2">The sequence shown here is derived from an EMBL/GenBank/DDBJ whole genome shotgun (WGS) entry which is preliminary data.</text>
</comment>